<dbReference type="EMBL" id="RDQH01000339">
    <property type="protein sequence ID" value="RXH78500.1"/>
    <property type="molecule type" value="Genomic_DNA"/>
</dbReference>
<gene>
    <name evidence="2" type="ORF">DVH24_002018</name>
</gene>
<sequence length="125" mass="13971">EKKQKPSLHLPYLSHPSIFSTAPLFSPITFAPFSNHKSLSSSFSYHQSFAPKFSHPRSQGDPPYSPITYPNLSHRKSHTAATPCLSQRNCMRWVAAMAGRDSVEQIWLDLVSMLEVPIRGGSMSL</sequence>
<evidence type="ECO:0000313" key="2">
    <source>
        <dbReference type="EMBL" id="RXH78500.1"/>
    </source>
</evidence>
<name>A0A498I5L5_MALDO</name>
<feature type="region of interest" description="Disordered" evidence="1">
    <location>
        <begin position="53"/>
        <end position="72"/>
    </location>
</feature>
<dbReference type="Proteomes" id="UP000290289">
    <property type="component" value="Chromosome 13"/>
</dbReference>
<accession>A0A498I5L5</accession>
<evidence type="ECO:0000313" key="3">
    <source>
        <dbReference type="Proteomes" id="UP000290289"/>
    </source>
</evidence>
<reference evidence="2 3" key="1">
    <citation type="submission" date="2018-10" db="EMBL/GenBank/DDBJ databases">
        <title>A high-quality apple genome assembly.</title>
        <authorList>
            <person name="Hu J."/>
        </authorList>
    </citation>
    <scope>NUCLEOTIDE SEQUENCE [LARGE SCALE GENOMIC DNA]</scope>
    <source>
        <strain evidence="3">cv. HFTH1</strain>
        <tissue evidence="2">Young leaf</tissue>
    </source>
</reference>
<comment type="caution">
    <text evidence="2">The sequence shown here is derived from an EMBL/GenBank/DDBJ whole genome shotgun (WGS) entry which is preliminary data.</text>
</comment>
<organism evidence="2 3">
    <name type="scientific">Malus domestica</name>
    <name type="common">Apple</name>
    <name type="synonym">Pyrus malus</name>
    <dbReference type="NCBI Taxonomy" id="3750"/>
    <lineage>
        <taxon>Eukaryota</taxon>
        <taxon>Viridiplantae</taxon>
        <taxon>Streptophyta</taxon>
        <taxon>Embryophyta</taxon>
        <taxon>Tracheophyta</taxon>
        <taxon>Spermatophyta</taxon>
        <taxon>Magnoliopsida</taxon>
        <taxon>eudicotyledons</taxon>
        <taxon>Gunneridae</taxon>
        <taxon>Pentapetalae</taxon>
        <taxon>rosids</taxon>
        <taxon>fabids</taxon>
        <taxon>Rosales</taxon>
        <taxon>Rosaceae</taxon>
        <taxon>Amygdaloideae</taxon>
        <taxon>Maleae</taxon>
        <taxon>Malus</taxon>
    </lineage>
</organism>
<protein>
    <submittedName>
        <fullName evidence="2">Uncharacterized protein</fullName>
    </submittedName>
</protein>
<evidence type="ECO:0000256" key="1">
    <source>
        <dbReference type="SAM" id="MobiDB-lite"/>
    </source>
</evidence>
<feature type="non-terminal residue" evidence="2">
    <location>
        <position position="1"/>
    </location>
</feature>
<proteinExistence type="predicted"/>
<dbReference type="AlphaFoldDB" id="A0A498I5L5"/>
<keyword evidence="3" id="KW-1185">Reference proteome</keyword>